<gene>
    <name evidence="1" type="ORF">UFOVP135_2</name>
</gene>
<proteinExistence type="predicted"/>
<reference evidence="1" key="1">
    <citation type="submission" date="2020-04" db="EMBL/GenBank/DDBJ databases">
        <authorList>
            <person name="Chiriac C."/>
            <person name="Salcher M."/>
            <person name="Ghai R."/>
            <person name="Kavagutti S V."/>
        </authorList>
    </citation>
    <scope>NUCLEOTIDE SEQUENCE</scope>
</reference>
<accession>A0A6J5LFN3</accession>
<sequence>MIEAIRTFFGRLRGEHGSRQTIVQQGTMWRCTKCNMIFTVKSAGEQHECSERI</sequence>
<dbReference type="EMBL" id="LR796254">
    <property type="protein sequence ID" value="CAB4131887.1"/>
    <property type="molecule type" value="Genomic_DNA"/>
</dbReference>
<evidence type="ECO:0000313" key="1">
    <source>
        <dbReference type="EMBL" id="CAB4131887.1"/>
    </source>
</evidence>
<organism evidence="1">
    <name type="scientific">uncultured Caudovirales phage</name>
    <dbReference type="NCBI Taxonomy" id="2100421"/>
    <lineage>
        <taxon>Viruses</taxon>
        <taxon>Duplodnaviria</taxon>
        <taxon>Heunggongvirae</taxon>
        <taxon>Uroviricota</taxon>
        <taxon>Caudoviricetes</taxon>
        <taxon>Peduoviridae</taxon>
        <taxon>Maltschvirus</taxon>
        <taxon>Maltschvirus maltsch</taxon>
    </lineage>
</organism>
<protein>
    <submittedName>
        <fullName evidence="1">Uncharacterized protein</fullName>
    </submittedName>
</protein>
<name>A0A6J5LFN3_9CAUD</name>